<keyword evidence="1" id="KW-0732">Signal</keyword>
<dbReference type="AlphaFoldDB" id="A0A9R0WX14"/>
<dbReference type="Pfam" id="PF14368">
    <property type="entry name" value="LTP_2"/>
    <property type="match status" value="1"/>
</dbReference>
<dbReference type="InterPro" id="IPR016140">
    <property type="entry name" value="Bifunc_inhib/LTP/seed_store"/>
</dbReference>
<dbReference type="CDD" id="cd00010">
    <property type="entry name" value="AAI_LTSS"/>
    <property type="match status" value="1"/>
</dbReference>
<dbReference type="EMBL" id="LT934119">
    <property type="protein sequence ID" value="VAI25983.1"/>
    <property type="molecule type" value="Genomic_DNA"/>
</dbReference>
<evidence type="ECO:0000259" key="2">
    <source>
        <dbReference type="Pfam" id="PF14368"/>
    </source>
</evidence>
<reference evidence="3 4" key="1">
    <citation type="submission" date="2017-09" db="EMBL/GenBank/DDBJ databases">
        <authorList>
            <consortium name="International Durum Wheat Genome Sequencing Consortium (IDWGSC)"/>
            <person name="Milanesi L."/>
        </authorList>
    </citation>
    <scope>NUCLEOTIDE SEQUENCE [LARGE SCALE GENOMIC DNA]</scope>
    <source>
        <strain evidence="4">cv. Svevo</strain>
    </source>
</reference>
<accession>A0A9R0WX14</accession>
<dbReference type="Proteomes" id="UP000324705">
    <property type="component" value="Chromosome 5A"/>
</dbReference>
<feature type="signal peptide" evidence="1">
    <location>
        <begin position="1"/>
        <end position="20"/>
    </location>
</feature>
<sequence>MGHHVRRLVLVLLFAAAAMATSEVETTPPIPDQIVLPPLPSPADIPATPPCLNSITVCGVVYGDPSKLAPCCVAVKKLFKSDPECICNAVGEAQKFAKKWGVNNTVDGLEMFRQCQMPTTSCDPRKPGSENIGNAAHTTRSFGGFQILLVFPLFFMM</sequence>
<protein>
    <recommendedName>
        <fullName evidence="2">Bifunctional inhibitor/plant lipid transfer protein/seed storage helical domain-containing protein</fullName>
    </recommendedName>
</protein>
<dbReference type="OMA" id="VYDDRSM"/>
<dbReference type="Gramene" id="TRITD5Av1G256390.1">
    <property type="protein sequence ID" value="TRITD5Av1G256390.1"/>
    <property type="gene ID" value="TRITD5Av1G256390"/>
</dbReference>
<organism evidence="3 4">
    <name type="scientific">Triticum turgidum subsp. durum</name>
    <name type="common">Durum wheat</name>
    <name type="synonym">Triticum durum</name>
    <dbReference type="NCBI Taxonomy" id="4567"/>
    <lineage>
        <taxon>Eukaryota</taxon>
        <taxon>Viridiplantae</taxon>
        <taxon>Streptophyta</taxon>
        <taxon>Embryophyta</taxon>
        <taxon>Tracheophyta</taxon>
        <taxon>Spermatophyta</taxon>
        <taxon>Magnoliopsida</taxon>
        <taxon>Liliopsida</taxon>
        <taxon>Poales</taxon>
        <taxon>Poaceae</taxon>
        <taxon>BOP clade</taxon>
        <taxon>Pooideae</taxon>
        <taxon>Triticodae</taxon>
        <taxon>Triticeae</taxon>
        <taxon>Triticinae</taxon>
        <taxon>Triticum</taxon>
    </lineage>
</organism>
<gene>
    <name evidence="3" type="ORF">TRITD_5Av1G256390</name>
</gene>
<feature type="domain" description="Bifunctional inhibitor/plant lipid transfer protein/seed storage helical" evidence="2">
    <location>
        <begin position="47"/>
        <end position="119"/>
    </location>
</feature>
<evidence type="ECO:0000256" key="1">
    <source>
        <dbReference type="SAM" id="SignalP"/>
    </source>
</evidence>
<evidence type="ECO:0000313" key="4">
    <source>
        <dbReference type="Proteomes" id="UP000324705"/>
    </source>
</evidence>
<name>A0A9R0WX14_TRITD</name>
<keyword evidence="4" id="KW-1185">Reference proteome</keyword>
<feature type="chain" id="PRO_5040229685" description="Bifunctional inhibitor/plant lipid transfer protein/seed storage helical domain-containing protein" evidence="1">
    <location>
        <begin position="21"/>
        <end position="157"/>
    </location>
</feature>
<evidence type="ECO:0000313" key="3">
    <source>
        <dbReference type="EMBL" id="VAI25983.1"/>
    </source>
</evidence>
<proteinExistence type="predicted"/>